<dbReference type="Proteomes" id="UP000011626">
    <property type="component" value="Unassembled WGS sequence"/>
</dbReference>
<organism evidence="1 2">
    <name type="scientific">Halosimplex carlsbadense 2-9-1</name>
    <dbReference type="NCBI Taxonomy" id="797114"/>
    <lineage>
        <taxon>Archaea</taxon>
        <taxon>Methanobacteriati</taxon>
        <taxon>Methanobacteriota</taxon>
        <taxon>Stenosarchaea group</taxon>
        <taxon>Halobacteria</taxon>
        <taxon>Halobacteriales</taxon>
        <taxon>Haloarculaceae</taxon>
        <taxon>Halosimplex</taxon>
    </lineage>
</organism>
<accession>M0C8S6</accession>
<evidence type="ECO:0000313" key="1">
    <source>
        <dbReference type="EMBL" id="ELZ19666.1"/>
    </source>
</evidence>
<dbReference type="AlphaFoldDB" id="M0C8S6"/>
<keyword evidence="2" id="KW-1185">Reference proteome</keyword>
<reference evidence="1 2" key="1">
    <citation type="journal article" date="2014" name="PLoS Genet.">
        <title>Phylogenetically driven sequencing of extremely halophilic archaea reveals strategies for static and dynamic osmo-response.</title>
        <authorList>
            <person name="Becker E.A."/>
            <person name="Seitzer P.M."/>
            <person name="Tritt A."/>
            <person name="Larsen D."/>
            <person name="Krusor M."/>
            <person name="Yao A.I."/>
            <person name="Wu D."/>
            <person name="Madern D."/>
            <person name="Eisen J.A."/>
            <person name="Darling A.E."/>
            <person name="Facciotti M.T."/>
        </authorList>
    </citation>
    <scope>NUCLEOTIDE SEQUENCE [LARGE SCALE GENOMIC DNA]</scope>
    <source>
        <strain evidence="1 2">2-9-1</strain>
    </source>
</reference>
<gene>
    <name evidence="1" type="ORF">C475_22014</name>
</gene>
<sequence>MKLADVTLQLSPVEEWEYDPRHLQYTDDLDVDVSEDGDTFEIIGQFHLRTSCDTYGLSHVFVEDRVGNVVIDYVEQYSCDGSDRDTYGHWFAQYVITGEFVGAFDSLIVWHRNGHVAHPDFPSPIRIETPVP</sequence>
<evidence type="ECO:0000313" key="2">
    <source>
        <dbReference type="Proteomes" id="UP000011626"/>
    </source>
</evidence>
<proteinExistence type="predicted"/>
<dbReference type="EMBL" id="AOIU01000049">
    <property type="protein sequence ID" value="ELZ19666.1"/>
    <property type="molecule type" value="Genomic_DNA"/>
</dbReference>
<comment type="caution">
    <text evidence="1">The sequence shown here is derived from an EMBL/GenBank/DDBJ whole genome shotgun (WGS) entry which is preliminary data.</text>
</comment>
<protein>
    <submittedName>
        <fullName evidence="1">Uncharacterized protein</fullName>
    </submittedName>
</protein>
<name>M0C8S6_9EURY</name>